<dbReference type="AlphaFoldDB" id="A0A1M2V6S6"/>
<reference evidence="1 2" key="1">
    <citation type="submission" date="2016-10" db="EMBL/GenBank/DDBJ databases">
        <title>Genome sequence of the basidiomycete white-rot fungus Trametes pubescens.</title>
        <authorList>
            <person name="Makela M.R."/>
            <person name="Granchi Z."/>
            <person name="Peng M."/>
            <person name="De Vries R.P."/>
            <person name="Grigoriev I."/>
            <person name="Riley R."/>
            <person name="Hilden K."/>
        </authorList>
    </citation>
    <scope>NUCLEOTIDE SEQUENCE [LARGE SCALE GENOMIC DNA]</scope>
    <source>
        <strain evidence="1 2">FBCC735</strain>
    </source>
</reference>
<dbReference type="Gene3D" id="3.40.50.980">
    <property type="match status" value="1"/>
</dbReference>
<proteinExistence type="predicted"/>
<evidence type="ECO:0000313" key="1">
    <source>
        <dbReference type="EMBL" id="OJT03309.1"/>
    </source>
</evidence>
<dbReference type="STRING" id="154538.A0A1M2V6S6"/>
<dbReference type="OrthoDB" id="10253115at2759"/>
<evidence type="ECO:0000313" key="2">
    <source>
        <dbReference type="Proteomes" id="UP000184267"/>
    </source>
</evidence>
<gene>
    <name evidence="1" type="ORF">TRAPUB_6087</name>
</gene>
<accession>A0A1M2V6S6</accession>
<sequence>MRSLRLTASRTSLRRLSTVAPPSTFAARRLALSIVEGPSEPPLKSKTLPAYFREDILQVHGERAALISPQEAPCPHGGPLSHTIGDARYLKWDFSEFDRNIQALARGLLGLGVKKGDRVGVIMGNNRCAETQREGKLREK</sequence>
<keyword evidence="2" id="KW-1185">Reference proteome</keyword>
<protein>
    <recommendedName>
        <fullName evidence="3">AMP-dependent synthetase/ligase domain-containing protein</fullName>
    </recommendedName>
</protein>
<organism evidence="1 2">
    <name type="scientific">Trametes pubescens</name>
    <name type="common">White-rot fungus</name>
    <dbReference type="NCBI Taxonomy" id="154538"/>
    <lineage>
        <taxon>Eukaryota</taxon>
        <taxon>Fungi</taxon>
        <taxon>Dikarya</taxon>
        <taxon>Basidiomycota</taxon>
        <taxon>Agaricomycotina</taxon>
        <taxon>Agaricomycetes</taxon>
        <taxon>Polyporales</taxon>
        <taxon>Polyporaceae</taxon>
        <taxon>Trametes</taxon>
    </lineage>
</organism>
<evidence type="ECO:0008006" key="3">
    <source>
        <dbReference type="Google" id="ProtNLM"/>
    </source>
</evidence>
<dbReference type="EMBL" id="MNAD01001619">
    <property type="protein sequence ID" value="OJT03309.1"/>
    <property type="molecule type" value="Genomic_DNA"/>
</dbReference>
<dbReference type="OMA" id="ISHHHYA"/>
<dbReference type="Proteomes" id="UP000184267">
    <property type="component" value="Unassembled WGS sequence"/>
</dbReference>
<name>A0A1M2V6S6_TRAPU</name>
<comment type="caution">
    <text evidence="1">The sequence shown here is derived from an EMBL/GenBank/DDBJ whole genome shotgun (WGS) entry which is preliminary data.</text>
</comment>
<dbReference type="SUPFAM" id="SSF56801">
    <property type="entry name" value="Acetyl-CoA synthetase-like"/>
    <property type="match status" value="1"/>
</dbReference>